<protein>
    <submittedName>
        <fullName evidence="1">Uncharacterized protein</fullName>
    </submittedName>
</protein>
<evidence type="ECO:0000313" key="1">
    <source>
        <dbReference type="EMBL" id="KIK52240.1"/>
    </source>
</evidence>
<keyword evidence="2" id="KW-1185">Reference proteome</keyword>
<reference evidence="1 2" key="1">
    <citation type="submission" date="2014-04" db="EMBL/GenBank/DDBJ databases">
        <title>Evolutionary Origins and Diversification of the Mycorrhizal Mutualists.</title>
        <authorList>
            <consortium name="DOE Joint Genome Institute"/>
            <consortium name="Mycorrhizal Genomics Consortium"/>
            <person name="Kohler A."/>
            <person name="Kuo A."/>
            <person name="Nagy L.G."/>
            <person name="Floudas D."/>
            <person name="Copeland A."/>
            <person name="Barry K.W."/>
            <person name="Cichocki N."/>
            <person name="Veneault-Fourrey C."/>
            <person name="LaButti K."/>
            <person name="Lindquist E.A."/>
            <person name="Lipzen A."/>
            <person name="Lundell T."/>
            <person name="Morin E."/>
            <person name="Murat C."/>
            <person name="Riley R."/>
            <person name="Ohm R."/>
            <person name="Sun H."/>
            <person name="Tunlid A."/>
            <person name="Henrissat B."/>
            <person name="Grigoriev I.V."/>
            <person name="Hibbett D.S."/>
            <person name="Martin F."/>
        </authorList>
    </citation>
    <scope>NUCLEOTIDE SEQUENCE [LARGE SCALE GENOMIC DNA]</scope>
    <source>
        <strain evidence="1 2">FD-317 M1</strain>
    </source>
</reference>
<accession>A0A0D0APM8</accession>
<organism evidence="1 2">
    <name type="scientific">Collybiopsis luxurians FD-317 M1</name>
    <dbReference type="NCBI Taxonomy" id="944289"/>
    <lineage>
        <taxon>Eukaryota</taxon>
        <taxon>Fungi</taxon>
        <taxon>Dikarya</taxon>
        <taxon>Basidiomycota</taxon>
        <taxon>Agaricomycotina</taxon>
        <taxon>Agaricomycetes</taxon>
        <taxon>Agaricomycetidae</taxon>
        <taxon>Agaricales</taxon>
        <taxon>Marasmiineae</taxon>
        <taxon>Omphalotaceae</taxon>
        <taxon>Collybiopsis</taxon>
        <taxon>Collybiopsis luxurians</taxon>
    </lineage>
</organism>
<dbReference type="HOGENOM" id="CLU_1230072_0_0_1"/>
<dbReference type="AlphaFoldDB" id="A0A0D0APM8"/>
<sequence length="221" mass="24569">MLGNVHQLTLDQIALLHFHHEQEALRQLRLVYFIQRLYLSQRHQNINPKVIQQWLVKNYGDNPDFKTAVNNLHLLKFDVNLLVKAEFIGQAIEVANAMALRQGLPQPYPGIEAAKLACMRHSIEAANAEALSQGHSQPYPEVEAVLQNNGLVLEAEQAVELESPALSTPASAKSTADMGLQSGMRRCKPSQHLMDSIESGEECSLRVVSSTSRGVRWTVGK</sequence>
<dbReference type="EMBL" id="KN834846">
    <property type="protein sequence ID" value="KIK52240.1"/>
    <property type="molecule type" value="Genomic_DNA"/>
</dbReference>
<name>A0A0D0APM8_9AGAR</name>
<evidence type="ECO:0000313" key="2">
    <source>
        <dbReference type="Proteomes" id="UP000053593"/>
    </source>
</evidence>
<dbReference type="Proteomes" id="UP000053593">
    <property type="component" value="Unassembled WGS sequence"/>
</dbReference>
<proteinExistence type="predicted"/>
<gene>
    <name evidence="1" type="ORF">GYMLUDRAFT_251379</name>
</gene>